<feature type="transmembrane region" description="Helical" evidence="6">
    <location>
        <begin position="231"/>
        <end position="253"/>
    </location>
</feature>
<proteinExistence type="predicted"/>
<evidence type="ECO:0000256" key="5">
    <source>
        <dbReference type="ARBA" id="ARBA00023136"/>
    </source>
</evidence>
<feature type="transmembrane region" description="Helical" evidence="6">
    <location>
        <begin position="65"/>
        <end position="90"/>
    </location>
</feature>
<feature type="transmembrane region" description="Helical" evidence="6">
    <location>
        <begin position="265"/>
        <end position="286"/>
    </location>
</feature>
<dbReference type="InterPro" id="IPR017039">
    <property type="entry name" value="Virul_fac_BrkB"/>
</dbReference>
<protein>
    <submittedName>
        <fullName evidence="7">Uncharacterized protein</fullName>
    </submittedName>
</protein>
<dbReference type="PANTHER" id="PTHR30213:SF1">
    <property type="entry name" value="INNER MEMBRANE PROTEIN YHJD"/>
    <property type="match status" value="1"/>
</dbReference>
<keyword evidence="8" id="KW-1185">Reference proteome</keyword>
<keyword evidence="3 6" id="KW-0812">Transmembrane</keyword>
<evidence type="ECO:0000256" key="2">
    <source>
        <dbReference type="ARBA" id="ARBA00022475"/>
    </source>
</evidence>
<keyword evidence="2" id="KW-1003">Cell membrane</keyword>
<name>A0ABN2SCN4_9MICO</name>
<dbReference type="EMBL" id="BAAAOH010000001">
    <property type="protein sequence ID" value="GAA1984433.1"/>
    <property type="molecule type" value="Genomic_DNA"/>
</dbReference>
<reference evidence="7 8" key="1">
    <citation type="journal article" date="2019" name="Int. J. Syst. Evol. Microbiol.">
        <title>The Global Catalogue of Microorganisms (GCM) 10K type strain sequencing project: providing services to taxonomists for standard genome sequencing and annotation.</title>
        <authorList>
            <consortium name="The Broad Institute Genomics Platform"/>
            <consortium name="The Broad Institute Genome Sequencing Center for Infectious Disease"/>
            <person name="Wu L."/>
            <person name="Ma J."/>
        </authorList>
    </citation>
    <scope>NUCLEOTIDE SEQUENCE [LARGE SCALE GENOMIC DNA]</scope>
    <source>
        <strain evidence="7 8">JCM 14902</strain>
    </source>
</reference>
<evidence type="ECO:0000256" key="6">
    <source>
        <dbReference type="SAM" id="Phobius"/>
    </source>
</evidence>
<feature type="transmembrane region" description="Helical" evidence="6">
    <location>
        <begin position="139"/>
        <end position="162"/>
    </location>
</feature>
<dbReference type="PANTHER" id="PTHR30213">
    <property type="entry name" value="INNER MEMBRANE PROTEIN YHJD"/>
    <property type="match status" value="1"/>
</dbReference>
<evidence type="ECO:0000313" key="7">
    <source>
        <dbReference type="EMBL" id="GAA1984433.1"/>
    </source>
</evidence>
<evidence type="ECO:0000313" key="8">
    <source>
        <dbReference type="Proteomes" id="UP001500326"/>
    </source>
</evidence>
<keyword evidence="4 6" id="KW-1133">Transmembrane helix</keyword>
<evidence type="ECO:0000256" key="3">
    <source>
        <dbReference type="ARBA" id="ARBA00022692"/>
    </source>
</evidence>
<evidence type="ECO:0000256" key="1">
    <source>
        <dbReference type="ARBA" id="ARBA00004651"/>
    </source>
</evidence>
<evidence type="ECO:0000256" key="4">
    <source>
        <dbReference type="ARBA" id="ARBA00022989"/>
    </source>
</evidence>
<comment type="subcellular location">
    <subcellularLocation>
        <location evidence="1">Cell membrane</location>
        <topology evidence="1">Multi-pass membrane protein</topology>
    </subcellularLocation>
</comment>
<organism evidence="7 8">
    <name type="scientific">Microbacterium pumilum</name>
    <dbReference type="NCBI Taxonomy" id="344165"/>
    <lineage>
        <taxon>Bacteria</taxon>
        <taxon>Bacillati</taxon>
        <taxon>Actinomycetota</taxon>
        <taxon>Actinomycetes</taxon>
        <taxon>Micrococcales</taxon>
        <taxon>Microbacteriaceae</taxon>
        <taxon>Microbacterium</taxon>
    </lineage>
</organism>
<sequence length="404" mass="43542">MAPSAEQSARDAAQREESLRQRWEETQSSLRVRFDEPISRATRITRATMAWFPVRVWRHFLIHNGFLLAAGVSYQALFASFAAIYVAFAITGLWLGGSEEAVTALINLINTYIPGLIAESGGIATPEQVQAIASQNSGVLGWTGVIALGTLIWTAIGFVTYARRAVRDIFGLPPDRRSYVLLKARDLLAATIFGIALVLGAVLGSIGTWALTTMASLLGVSVADGWVNASIRTGSILIGFAVTSAALAGLFRFLSGAQLAWRRIWPGAMIGGIGLSILQLGAGWLLSYTPSNPLLATFAIFIGLLLWFRLMGIVMLVSAAWIAVAANDRNVAILPQTEAERVAAEHAALLLAAQVRLRTAEDAKEHAPWFRAWLADRAVREAEEELRQVEASAPPVPVKSGILD</sequence>
<dbReference type="Pfam" id="PF03631">
    <property type="entry name" value="Virul_fac_BrkB"/>
    <property type="match status" value="1"/>
</dbReference>
<feature type="transmembrane region" description="Helical" evidence="6">
    <location>
        <begin position="187"/>
        <end position="211"/>
    </location>
</feature>
<feature type="transmembrane region" description="Helical" evidence="6">
    <location>
        <begin position="298"/>
        <end position="324"/>
    </location>
</feature>
<gene>
    <name evidence="7" type="ORF">GCM10009777_17970</name>
</gene>
<dbReference type="Proteomes" id="UP001500326">
    <property type="component" value="Unassembled WGS sequence"/>
</dbReference>
<accession>A0ABN2SCN4</accession>
<keyword evidence="5 6" id="KW-0472">Membrane</keyword>
<comment type="caution">
    <text evidence="7">The sequence shown here is derived from an EMBL/GenBank/DDBJ whole genome shotgun (WGS) entry which is preliminary data.</text>
</comment>